<organism evidence="20 21">
    <name type="scientific">Hypocrea atroviridis (strain ATCC 20476 / IMI 206040)</name>
    <name type="common">Trichoderma atroviride</name>
    <dbReference type="NCBI Taxonomy" id="452589"/>
    <lineage>
        <taxon>Eukaryota</taxon>
        <taxon>Fungi</taxon>
        <taxon>Dikarya</taxon>
        <taxon>Ascomycota</taxon>
        <taxon>Pezizomycotina</taxon>
        <taxon>Sordariomycetes</taxon>
        <taxon>Hypocreomycetidae</taxon>
        <taxon>Hypocreales</taxon>
        <taxon>Hypocreaceae</taxon>
        <taxon>Trichoderma</taxon>
    </lineage>
</organism>
<dbReference type="PROSITE" id="PS51273">
    <property type="entry name" value="GATASE_TYPE_1"/>
    <property type="match status" value="1"/>
</dbReference>
<dbReference type="PANTHER" id="PTHR43418">
    <property type="entry name" value="MULTIFUNCTIONAL TRYPTOPHAN BIOSYNTHESIS PROTEIN-RELATED"/>
    <property type="match status" value="1"/>
</dbReference>
<dbReference type="eggNOG" id="KOG4202">
    <property type="taxonomic scope" value="Eukaryota"/>
</dbReference>
<comment type="catalytic activity">
    <reaction evidence="2 16">
        <text>1-(2-carboxyphenylamino)-1-deoxy-D-ribulose 5-phosphate + H(+) = (1S,2R)-1-C-(indol-3-yl)glycerol 3-phosphate + CO2 + H2O</text>
        <dbReference type="Rhea" id="RHEA:23476"/>
        <dbReference type="ChEBI" id="CHEBI:15377"/>
        <dbReference type="ChEBI" id="CHEBI:15378"/>
        <dbReference type="ChEBI" id="CHEBI:16526"/>
        <dbReference type="ChEBI" id="CHEBI:58613"/>
        <dbReference type="ChEBI" id="CHEBI:58866"/>
        <dbReference type="EC" id="4.1.1.48"/>
    </reaction>
</comment>
<dbReference type="InterPro" id="IPR013785">
    <property type="entry name" value="Aldolase_TIM"/>
</dbReference>
<dbReference type="PRINTS" id="PR00097">
    <property type="entry name" value="ANTSNTHASEII"/>
</dbReference>
<comment type="caution">
    <text evidence="20">The sequence shown here is derived from an EMBL/GenBank/DDBJ whole genome shotgun (WGS) entry which is preliminary data.</text>
</comment>
<dbReference type="Pfam" id="PF00697">
    <property type="entry name" value="PRAI"/>
    <property type="match status" value="1"/>
</dbReference>
<keyword evidence="10" id="KW-0315">Glutamine amidotransferase</keyword>
<keyword evidence="13 16" id="KW-0456">Lyase</keyword>
<dbReference type="PIRSF" id="PIRSF001382">
    <property type="entry name" value="TrpG-trpC-trpF"/>
    <property type="match status" value="1"/>
</dbReference>
<reference evidence="20 21" key="1">
    <citation type="journal article" date="2011" name="Genome Biol.">
        <title>Comparative genome sequence analysis underscores mycoparasitism as the ancestral life style of Trichoderma.</title>
        <authorList>
            <person name="Kubicek C.P."/>
            <person name="Herrera-Estrella A."/>
            <person name="Seidl-Seiboth V."/>
            <person name="Martinez D.A."/>
            <person name="Druzhinina I.S."/>
            <person name="Thon M."/>
            <person name="Zeilinger S."/>
            <person name="Casas-Flores S."/>
            <person name="Horwitz B.A."/>
            <person name="Mukherjee P.K."/>
            <person name="Mukherjee M."/>
            <person name="Kredics L."/>
            <person name="Alcaraz L.D."/>
            <person name="Aerts A."/>
            <person name="Antal Z."/>
            <person name="Atanasova L."/>
            <person name="Cervantes-Badillo M.G."/>
            <person name="Challacombe J."/>
            <person name="Chertkov O."/>
            <person name="McCluskey K."/>
            <person name="Coulpier F."/>
            <person name="Deshpande N."/>
            <person name="von Doehren H."/>
            <person name="Ebbole D.J."/>
            <person name="Esquivel-Naranjo E.U."/>
            <person name="Fekete E."/>
            <person name="Flipphi M."/>
            <person name="Glaser F."/>
            <person name="Gomez-Rodriguez E.Y."/>
            <person name="Gruber S."/>
            <person name="Han C."/>
            <person name="Henrissat B."/>
            <person name="Hermosa R."/>
            <person name="Hernandez-Onate M."/>
            <person name="Karaffa L."/>
            <person name="Kosti I."/>
            <person name="Le Crom S."/>
            <person name="Lindquist E."/>
            <person name="Lucas S."/>
            <person name="Luebeck M."/>
            <person name="Luebeck P.S."/>
            <person name="Margeot A."/>
            <person name="Metz B."/>
            <person name="Misra M."/>
            <person name="Nevalainen H."/>
            <person name="Omann M."/>
            <person name="Packer N."/>
            <person name="Perrone G."/>
            <person name="Uresti-Rivera E.E."/>
            <person name="Salamov A."/>
            <person name="Schmoll M."/>
            <person name="Seiboth B."/>
            <person name="Shapiro H."/>
            <person name="Sukno S."/>
            <person name="Tamayo-Ramos J.A."/>
            <person name="Tisch D."/>
            <person name="Wiest A."/>
            <person name="Wilkinson H.H."/>
            <person name="Zhang M."/>
            <person name="Coutinho P.M."/>
            <person name="Kenerley C.M."/>
            <person name="Monte E."/>
            <person name="Baker S.E."/>
            <person name="Grigoriev I.V."/>
        </authorList>
    </citation>
    <scope>NUCLEOTIDE SEQUENCE [LARGE SCALE GENOMIC DNA]</scope>
    <source>
        <strain evidence="21">ATCC 20476 / IMI 206040</strain>
    </source>
</reference>
<evidence type="ECO:0000256" key="3">
    <source>
        <dbReference type="ARBA" id="ARBA00003272"/>
    </source>
</evidence>
<comment type="pathway">
    <text evidence="4 16">Amino-acid biosynthesis; L-tryptophan biosynthesis; L-tryptophan from chorismate: step 3/5.</text>
</comment>
<evidence type="ECO:0000256" key="8">
    <source>
        <dbReference type="ARBA" id="ARBA00022793"/>
    </source>
</evidence>
<dbReference type="SUPFAM" id="SSF51366">
    <property type="entry name" value="Ribulose-phoshate binding barrel"/>
    <property type="match status" value="2"/>
</dbReference>
<protein>
    <recommendedName>
        <fullName evidence="16">Multifunctional tryptophan biosynthesis protein</fullName>
    </recommendedName>
    <domain>
        <recommendedName>
            <fullName evidence="16">Anthranilate synthase component 2</fullName>
            <shortName evidence="16">AS</shortName>
            <ecNumber evidence="16">4.1.3.27</ecNumber>
        </recommendedName>
        <alternativeName>
            <fullName evidence="16">Anthranilate synthase, glutamine amidotransferase component</fullName>
        </alternativeName>
    </domain>
    <domain>
        <recommendedName>
            <fullName evidence="16">Indole-3-glycerol phosphate synthase</fullName>
            <shortName evidence="16">IGPS</shortName>
            <ecNumber evidence="16">4.1.1.48</ecNumber>
        </recommendedName>
    </domain>
    <domain>
        <recommendedName>
            <fullName evidence="16">N-(5'-phosphoribosyl)anthranilate isomerase</fullName>
            <shortName evidence="16">PRAI</shortName>
            <ecNumber evidence="16">5.3.1.24</ecNumber>
        </recommendedName>
    </domain>
</protein>
<dbReference type="OrthoDB" id="524799at2759"/>
<accession>G9NUH8</accession>
<feature type="domain" description="Glutamine amidotransferase" evidence="17">
    <location>
        <begin position="28"/>
        <end position="216"/>
    </location>
</feature>
<dbReference type="Pfam" id="PF00218">
    <property type="entry name" value="IGPS"/>
    <property type="match status" value="1"/>
</dbReference>
<dbReference type="FunFam" id="3.40.50.880:FF:000031">
    <property type="entry name" value="Multifunctional tryptophan biosynthesis protein"/>
    <property type="match status" value="1"/>
</dbReference>
<comment type="catalytic activity">
    <reaction evidence="1 16">
        <text>N-(5-phospho-beta-D-ribosyl)anthranilate = 1-(2-carboxyphenylamino)-1-deoxy-D-ribulose 5-phosphate</text>
        <dbReference type="Rhea" id="RHEA:21540"/>
        <dbReference type="ChEBI" id="CHEBI:18277"/>
        <dbReference type="ChEBI" id="CHEBI:58613"/>
        <dbReference type="EC" id="5.3.1.24"/>
    </reaction>
</comment>
<keyword evidence="12 16" id="KW-0413">Isomerase</keyword>
<dbReference type="EC" id="4.1.3.27" evidence="16"/>
<evidence type="ECO:0000256" key="16">
    <source>
        <dbReference type="PIRNR" id="PIRNR001382"/>
    </source>
</evidence>
<dbReference type="Gene3D" id="3.20.20.70">
    <property type="entry name" value="Aldolase class I"/>
    <property type="match status" value="2"/>
</dbReference>
<dbReference type="HAMAP" id="MF_00135">
    <property type="entry name" value="PRAI"/>
    <property type="match status" value="1"/>
</dbReference>
<dbReference type="GO" id="GO:0005829">
    <property type="term" value="C:cytosol"/>
    <property type="evidence" value="ECO:0007669"/>
    <property type="project" value="TreeGrafter"/>
</dbReference>
<evidence type="ECO:0000256" key="11">
    <source>
        <dbReference type="ARBA" id="ARBA00023141"/>
    </source>
</evidence>
<evidence type="ECO:0000256" key="15">
    <source>
        <dbReference type="ARBA" id="ARBA00047683"/>
    </source>
</evidence>
<comment type="catalytic activity">
    <reaction evidence="15 16">
        <text>chorismate + L-glutamine = anthranilate + pyruvate + L-glutamate + H(+)</text>
        <dbReference type="Rhea" id="RHEA:21732"/>
        <dbReference type="ChEBI" id="CHEBI:15361"/>
        <dbReference type="ChEBI" id="CHEBI:15378"/>
        <dbReference type="ChEBI" id="CHEBI:16567"/>
        <dbReference type="ChEBI" id="CHEBI:29748"/>
        <dbReference type="ChEBI" id="CHEBI:29985"/>
        <dbReference type="ChEBI" id="CHEBI:58359"/>
        <dbReference type="EC" id="4.1.3.27"/>
    </reaction>
</comment>
<evidence type="ECO:0000313" key="20">
    <source>
        <dbReference type="EMBL" id="EHK45707.1"/>
    </source>
</evidence>
<dbReference type="InterPro" id="IPR011060">
    <property type="entry name" value="RibuloseP-bd_barrel"/>
</dbReference>
<evidence type="ECO:0000313" key="21">
    <source>
        <dbReference type="Proteomes" id="UP000005426"/>
    </source>
</evidence>
<keyword evidence="9 16" id="KW-0822">Tryptophan biosynthesis</keyword>
<dbReference type="GeneID" id="25776162"/>
<dbReference type="Pfam" id="PF00117">
    <property type="entry name" value="GATase"/>
    <property type="match status" value="1"/>
</dbReference>
<dbReference type="PANTHER" id="PTHR43418:SF4">
    <property type="entry name" value="MULTIFUNCTIONAL TRYPTOPHAN BIOSYNTHESIS PROTEIN"/>
    <property type="match status" value="1"/>
</dbReference>
<dbReference type="InterPro" id="IPR050472">
    <property type="entry name" value="Anth_synth/Amidotransfase"/>
</dbReference>
<dbReference type="NCBIfam" id="TIGR00566">
    <property type="entry name" value="trpG_papA"/>
    <property type="match status" value="1"/>
</dbReference>
<dbReference type="InterPro" id="IPR017926">
    <property type="entry name" value="GATASE"/>
</dbReference>
<dbReference type="GO" id="GO:0004425">
    <property type="term" value="F:indole-3-glycerol-phosphate synthase activity"/>
    <property type="evidence" value="ECO:0007669"/>
    <property type="project" value="UniProtKB-UniRule"/>
</dbReference>
<dbReference type="RefSeq" id="XP_013943958.1">
    <property type="nucleotide sequence ID" value="XM_014088483.1"/>
</dbReference>
<dbReference type="AlphaFoldDB" id="G9NUH8"/>
<keyword evidence="21" id="KW-1185">Reference proteome</keyword>
<dbReference type="GO" id="GO:0004049">
    <property type="term" value="F:anthranilate synthase activity"/>
    <property type="evidence" value="ECO:0007669"/>
    <property type="project" value="UniProtKB-UniRule"/>
</dbReference>
<dbReference type="InterPro" id="IPR001240">
    <property type="entry name" value="PRAI_dom"/>
</dbReference>
<dbReference type="PRINTS" id="PR00096">
    <property type="entry name" value="GATASE"/>
</dbReference>
<dbReference type="GO" id="GO:0000162">
    <property type="term" value="P:L-tryptophan biosynthetic process"/>
    <property type="evidence" value="ECO:0007669"/>
    <property type="project" value="UniProtKB-UniRule"/>
</dbReference>
<comment type="pathway">
    <text evidence="6 16">Amino-acid biosynthesis; L-tryptophan biosynthesis; L-tryptophan from chorismate: step 1/5.</text>
</comment>
<dbReference type="SUPFAM" id="SSF52317">
    <property type="entry name" value="Class I glutamine amidotransferase-like"/>
    <property type="match status" value="1"/>
</dbReference>
<dbReference type="GO" id="GO:0004640">
    <property type="term" value="F:phosphoribosylanthranilate isomerase activity"/>
    <property type="evidence" value="ECO:0007669"/>
    <property type="project" value="UniProtKB-UniRule"/>
</dbReference>
<dbReference type="EC" id="5.3.1.24" evidence="16"/>
<dbReference type="InterPro" id="IPR029062">
    <property type="entry name" value="Class_I_gatase-like"/>
</dbReference>
<evidence type="ECO:0000256" key="9">
    <source>
        <dbReference type="ARBA" id="ARBA00022822"/>
    </source>
</evidence>
<gene>
    <name evidence="20" type="ORF">TRIATDRAFT_152602</name>
</gene>
<evidence type="ECO:0000259" key="18">
    <source>
        <dbReference type="Pfam" id="PF00218"/>
    </source>
</evidence>
<dbReference type="KEGG" id="tatv:25776162"/>
<dbReference type="Gene3D" id="3.40.50.880">
    <property type="match status" value="1"/>
</dbReference>
<evidence type="ECO:0000256" key="6">
    <source>
        <dbReference type="ARBA" id="ARBA00004873"/>
    </source>
</evidence>
<dbReference type="EMBL" id="ABDG02000023">
    <property type="protein sequence ID" value="EHK45707.1"/>
    <property type="molecule type" value="Genomic_DNA"/>
</dbReference>
<evidence type="ECO:0000256" key="4">
    <source>
        <dbReference type="ARBA" id="ARBA00004664"/>
    </source>
</evidence>
<dbReference type="InterPro" id="IPR016302">
    <property type="entry name" value="Anthranilate_synth_II"/>
</dbReference>
<keyword evidence="8 16" id="KW-0210">Decarboxylase</keyword>
<name>G9NUH8_HYPAI</name>
<proteinExistence type="inferred from homology"/>
<evidence type="ECO:0000256" key="10">
    <source>
        <dbReference type="ARBA" id="ARBA00022962"/>
    </source>
</evidence>
<evidence type="ECO:0000256" key="7">
    <source>
        <dbReference type="ARBA" id="ARBA00022605"/>
    </source>
</evidence>
<dbReference type="InterPro" id="IPR006221">
    <property type="entry name" value="TrpG/PapA_dom"/>
</dbReference>
<evidence type="ECO:0000256" key="13">
    <source>
        <dbReference type="ARBA" id="ARBA00023239"/>
    </source>
</evidence>
<dbReference type="CDD" id="cd01743">
    <property type="entry name" value="GATase1_Anthranilate_Synthase"/>
    <property type="match status" value="1"/>
</dbReference>
<feature type="domain" description="N-(5'phosphoribosyl) anthranilate isomerase (PRAI)" evidence="19">
    <location>
        <begin position="575"/>
        <end position="755"/>
    </location>
</feature>
<comment type="function">
    <text evidence="3 16">Trifunctional enzyme bearing the Gln amidotransferase (GATase) domain of anthranilate synthase, indole-glycerolphosphate synthase, and phosphoribosylanthranilate isomerase activities.</text>
</comment>
<keyword evidence="11 16" id="KW-0057">Aromatic amino acid biosynthesis</keyword>
<evidence type="ECO:0000256" key="12">
    <source>
        <dbReference type="ARBA" id="ARBA00023235"/>
    </source>
</evidence>
<dbReference type="CDD" id="cd00405">
    <property type="entry name" value="PRAI"/>
    <property type="match status" value="1"/>
</dbReference>
<evidence type="ECO:0000256" key="14">
    <source>
        <dbReference type="ARBA" id="ARBA00023268"/>
    </source>
</evidence>
<dbReference type="UniPathway" id="UPA00035">
    <property type="reaction ID" value="UER00040"/>
</dbReference>
<dbReference type="STRING" id="452589.G9NUH8"/>
<evidence type="ECO:0000256" key="2">
    <source>
        <dbReference type="ARBA" id="ARBA00001633"/>
    </source>
</evidence>
<keyword evidence="7 16" id="KW-0028">Amino-acid biosynthesis</keyword>
<dbReference type="InterPro" id="IPR013798">
    <property type="entry name" value="Indole-3-glycerol_P_synth_dom"/>
</dbReference>
<sequence>MASLTIIDHSPHQPEPSPPVATASNLILIDNYDSFTWNIYQYLVLEGATVHVFRNDKITVEELIKKNPTQLIISPGPGHPQTDSGVSRDAIRHFAGKIPVLGVCMGLQCMFDVYGGEVSSAGEWLHGKTSPLTHDAKGVFAGLPQGLPVTRYHSLAGTHLTLPERLEVTAWVDKPDGSAGIIQGVRHKEFVLEGVQFHPESILTAEGRVMIKNFLHMQGGTWEENERLQKAASVSSAKPAAPKPQKNNILQNIYASRRVAVAKQKEIPSQRMSDLQAAYDLNAAPPLVPFVSRLKQTPFDVSLMAEIKRGSPSKGVFALETQAPVQAHKYALAGASVISVLTEPEWFKGSIEDLRAVRQVLNGMPNRPAILRKEFIFEEYQILEARLAGADTVLLIVKMLEVELLERLYKYSQSLGMEPLVEVQNADEMTIAVKLGAKAIGVNNRNLETFEVDINTTGRLRSMVPDTTIICALSGINKYQDVLDCKKDGVNAVLVGEAIMRAPDASVFISELCSGSKPPPKDNSLEKLHVKICGTRSVEAALEAVKAGADFIGVNLVPGARRAVSHEVALAISDAVHSATKSSEASAKLSIPASSATDFFSLTTNNLKTPRTQVVGIFQNQPLSEVLEKQRLYNLDLVQLHGEEPIEWAKAIPVPVIRCFKPGHPSLGIRGYHAVPLLDSGAGSGKLLDVSSVKEILRKDPDFRIFLAGGLNPENVAEAVNALGEYSSQVIGVDVSSGVEEDGKQSLARITAFVNAGKAIR</sequence>
<dbReference type="HOGENOM" id="CLU_007713_2_0_1"/>
<keyword evidence="14" id="KW-0511">Multifunctional enzyme</keyword>
<evidence type="ECO:0000256" key="5">
    <source>
        <dbReference type="ARBA" id="ARBA00004696"/>
    </source>
</evidence>
<evidence type="ECO:0000259" key="17">
    <source>
        <dbReference type="Pfam" id="PF00117"/>
    </source>
</evidence>
<dbReference type="Proteomes" id="UP000005426">
    <property type="component" value="Unassembled WGS sequence"/>
</dbReference>
<dbReference type="MEROPS" id="C26.959"/>
<evidence type="ECO:0000259" key="19">
    <source>
        <dbReference type="Pfam" id="PF00697"/>
    </source>
</evidence>
<comment type="pathway">
    <text evidence="5 16">Amino-acid biosynthesis; L-tryptophan biosynthesis; L-tryptophan from chorismate: step 4/5.</text>
</comment>
<dbReference type="OMA" id="EPIEWAN"/>
<feature type="domain" description="Indole-3-glycerol phosphate synthase" evidence="18">
    <location>
        <begin position="250"/>
        <end position="512"/>
    </location>
</feature>
<evidence type="ECO:0000256" key="1">
    <source>
        <dbReference type="ARBA" id="ARBA00001164"/>
    </source>
</evidence>
<dbReference type="eggNOG" id="KOG0026">
    <property type="taxonomic scope" value="Eukaryota"/>
</dbReference>
<dbReference type="CDD" id="cd00331">
    <property type="entry name" value="IGPS"/>
    <property type="match status" value="1"/>
</dbReference>
<dbReference type="FunFam" id="3.20.20.70:FF:000136">
    <property type="entry name" value="Multifunctional tryptophan biosynthesis protein"/>
    <property type="match status" value="1"/>
</dbReference>
<dbReference type="eggNOG" id="KOG4201">
    <property type="taxonomic scope" value="Eukaryota"/>
</dbReference>
<dbReference type="EC" id="4.1.1.48" evidence="16"/>